<proteinExistence type="predicted"/>
<dbReference type="AlphaFoldDB" id="A0A8J2KG89"/>
<feature type="signal peptide" evidence="1">
    <location>
        <begin position="1"/>
        <end position="22"/>
    </location>
</feature>
<organism evidence="2 3">
    <name type="scientific">Allacma fusca</name>
    <dbReference type="NCBI Taxonomy" id="39272"/>
    <lineage>
        <taxon>Eukaryota</taxon>
        <taxon>Metazoa</taxon>
        <taxon>Ecdysozoa</taxon>
        <taxon>Arthropoda</taxon>
        <taxon>Hexapoda</taxon>
        <taxon>Collembola</taxon>
        <taxon>Symphypleona</taxon>
        <taxon>Sminthuridae</taxon>
        <taxon>Allacma</taxon>
    </lineage>
</organism>
<name>A0A8J2KG89_9HEXA</name>
<evidence type="ECO:0000256" key="1">
    <source>
        <dbReference type="SAM" id="SignalP"/>
    </source>
</evidence>
<accession>A0A8J2KG89</accession>
<sequence length="80" mass="8936">MELVSLITSLVGIAIWLPVPNAESFVKPSLGARCYGRISDQNLLPYMIERFAVDSKGQRCYTPIDEDSSMGLLHKSTFEE</sequence>
<reference evidence="2" key="1">
    <citation type="submission" date="2021-06" db="EMBL/GenBank/DDBJ databases">
        <authorList>
            <person name="Hodson N. C."/>
            <person name="Mongue J. A."/>
            <person name="Jaron S. K."/>
        </authorList>
    </citation>
    <scope>NUCLEOTIDE SEQUENCE</scope>
</reference>
<comment type="caution">
    <text evidence="2">The sequence shown here is derived from an EMBL/GenBank/DDBJ whole genome shotgun (WGS) entry which is preliminary data.</text>
</comment>
<keyword evidence="1" id="KW-0732">Signal</keyword>
<feature type="chain" id="PRO_5035260565" evidence="1">
    <location>
        <begin position="23"/>
        <end position="80"/>
    </location>
</feature>
<feature type="non-terminal residue" evidence="2">
    <location>
        <position position="1"/>
    </location>
</feature>
<evidence type="ECO:0000313" key="2">
    <source>
        <dbReference type="EMBL" id="CAG7816233.1"/>
    </source>
</evidence>
<dbReference type="Proteomes" id="UP000708208">
    <property type="component" value="Unassembled WGS sequence"/>
</dbReference>
<dbReference type="EMBL" id="CAJVCH010364207">
    <property type="protein sequence ID" value="CAG7816233.1"/>
    <property type="molecule type" value="Genomic_DNA"/>
</dbReference>
<keyword evidence="3" id="KW-1185">Reference proteome</keyword>
<protein>
    <submittedName>
        <fullName evidence="2">Uncharacterized protein</fullName>
    </submittedName>
</protein>
<evidence type="ECO:0000313" key="3">
    <source>
        <dbReference type="Proteomes" id="UP000708208"/>
    </source>
</evidence>
<gene>
    <name evidence="2" type="ORF">AFUS01_LOCUS26862</name>
</gene>